<keyword evidence="2" id="KW-0560">Oxidoreductase</keyword>
<evidence type="ECO:0000313" key="6">
    <source>
        <dbReference type="EMBL" id="MBR0597899.1"/>
    </source>
</evidence>
<proteinExistence type="inferred from homology"/>
<dbReference type="FunFam" id="3.40.50.1970:FF:000003">
    <property type="entry name" value="Alcohol dehydrogenase, iron-containing"/>
    <property type="match status" value="1"/>
</dbReference>
<evidence type="ECO:0000313" key="7">
    <source>
        <dbReference type="Proteomes" id="UP000675664"/>
    </source>
</evidence>
<feature type="domain" description="Fe-containing alcohol dehydrogenase-like C-terminal" evidence="5">
    <location>
        <begin position="191"/>
        <end position="384"/>
    </location>
</feature>
<evidence type="ECO:0000256" key="2">
    <source>
        <dbReference type="ARBA" id="ARBA00023002"/>
    </source>
</evidence>
<dbReference type="CDD" id="cd08551">
    <property type="entry name" value="Fe-ADH"/>
    <property type="match status" value="1"/>
</dbReference>
<dbReference type="GO" id="GO:0004022">
    <property type="term" value="F:alcohol dehydrogenase (NAD+) activity"/>
    <property type="evidence" value="ECO:0007669"/>
    <property type="project" value="TreeGrafter"/>
</dbReference>
<evidence type="ECO:0000259" key="4">
    <source>
        <dbReference type="Pfam" id="PF00465"/>
    </source>
</evidence>
<keyword evidence="3" id="KW-0520">NAD</keyword>
<dbReference type="PANTHER" id="PTHR11496">
    <property type="entry name" value="ALCOHOL DEHYDROGENASE"/>
    <property type="match status" value="1"/>
</dbReference>
<feature type="domain" description="Alcohol dehydrogenase iron-type/glycerol dehydrogenase GldA" evidence="4">
    <location>
        <begin position="11"/>
        <end position="179"/>
    </location>
</feature>
<reference evidence="6" key="2">
    <citation type="submission" date="2021-04" db="EMBL/GenBank/DDBJ databases">
        <authorList>
            <person name="Liu J."/>
        </authorList>
    </citation>
    <scope>NUCLEOTIDE SEQUENCE</scope>
    <source>
        <strain evidence="6">BAD-6</strain>
    </source>
</reference>
<keyword evidence="7" id="KW-1185">Reference proteome</keyword>
<dbReference type="GO" id="GO:0046872">
    <property type="term" value="F:metal ion binding"/>
    <property type="evidence" value="ECO:0007669"/>
    <property type="project" value="InterPro"/>
</dbReference>
<gene>
    <name evidence="6" type="ORF">KCX82_08450</name>
</gene>
<evidence type="ECO:0000256" key="1">
    <source>
        <dbReference type="ARBA" id="ARBA00007358"/>
    </source>
</evidence>
<name>A0A8J7VZC8_9FIRM</name>
<dbReference type="EMBL" id="JAGSND010000004">
    <property type="protein sequence ID" value="MBR0597899.1"/>
    <property type="molecule type" value="Genomic_DNA"/>
</dbReference>
<dbReference type="Gene3D" id="3.40.50.1970">
    <property type="match status" value="1"/>
</dbReference>
<comment type="similarity">
    <text evidence="1">Belongs to the iron-containing alcohol dehydrogenase family.</text>
</comment>
<dbReference type="RefSeq" id="WP_227018026.1">
    <property type="nucleotide sequence ID" value="NZ_JAGSND010000004.1"/>
</dbReference>
<dbReference type="Pfam" id="PF25137">
    <property type="entry name" value="ADH_Fe_C"/>
    <property type="match status" value="1"/>
</dbReference>
<dbReference type="Proteomes" id="UP000675664">
    <property type="component" value="Unassembled WGS sequence"/>
</dbReference>
<comment type="caution">
    <text evidence="6">The sequence shown here is derived from an EMBL/GenBank/DDBJ whole genome shotgun (WGS) entry which is preliminary data.</text>
</comment>
<dbReference type="Pfam" id="PF00465">
    <property type="entry name" value="Fe-ADH"/>
    <property type="match status" value="1"/>
</dbReference>
<dbReference type="PROSITE" id="PS00913">
    <property type="entry name" value="ADH_IRON_1"/>
    <property type="match status" value="1"/>
</dbReference>
<dbReference type="FunFam" id="1.20.1090.10:FF:000001">
    <property type="entry name" value="Aldehyde-alcohol dehydrogenase"/>
    <property type="match status" value="1"/>
</dbReference>
<dbReference type="InterPro" id="IPR001670">
    <property type="entry name" value="ADH_Fe/GldA"/>
</dbReference>
<dbReference type="Gene3D" id="1.20.1090.10">
    <property type="entry name" value="Dehydroquinate synthase-like - alpha domain"/>
    <property type="match status" value="1"/>
</dbReference>
<dbReference type="PANTHER" id="PTHR11496:SF102">
    <property type="entry name" value="ALCOHOL DEHYDROGENASE 4"/>
    <property type="match status" value="1"/>
</dbReference>
<accession>A0A8J7VZC8</accession>
<dbReference type="InterPro" id="IPR056798">
    <property type="entry name" value="ADH_Fe_C"/>
</dbReference>
<dbReference type="InterPro" id="IPR018211">
    <property type="entry name" value="ADH_Fe_CS"/>
</dbReference>
<protein>
    <submittedName>
        <fullName evidence="6">Iron-containing alcohol dehydrogenase</fullName>
    </submittedName>
</protein>
<organism evidence="6 7">
    <name type="scientific">Sinanaerobacter chloroacetimidivorans</name>
    <dbReference type="NCBI Taxonomy" id="2818044"/>
    <lineage>
        <taxon>Bacteria</taxon>
        <taxon>Bacillati</taxon>
        <taxon>Bacillota</taxon>
        <taxon>Clostridia</taxon>
        <taxon>Peptostreptococcales</taxon>
        <taxon>Anaerovoracaceae</taxon>
        <taxon>Sinanaerobacter</taxon>
    </lineage>
</organism>
<evidence type="ECO:0000259" key="5">
    <source>
        <dbReference type="Pfam" id="PF25137"/>
    </source>
</evidence>
<sequence length="386" mass="41424">MTLLKYSFSLPTRVEFGEGVIKQAGKEAKSLGATKIMLIADKGVISAGLTQAVEESLREENLSYITYDKIVPNPRDIHCIEGYELAKKEGIDFLVAVGGGSSMDTAKAIGTLLTHGKTIRDWCGFQLLEREITPLIAIPTTAGTGSEVTPFAVITDTNTHVKLNIFDPKAAAKVALVDPGVLMKLPSGIMASTGIDAMTHAVEAYTCNLATPHTDAYALYAIDLIVRNLRQAVKMPTIESCTGMMLGSTIAGIAFGYSDVAAVHCMAEALGGRYDTPHGVANAVLLPTVTEYNIPANVQKHANVAKALGVDMTDITLEEAALRGVETLRELCRDVGIKKMREIDGIDPKDFPALAEAAEKNVSTPSNPRKITAKEYLELFHKAYEV</sequence>
<dbReference type="AlphaFoldDB" id="A0A8J7VZC8"/>
<dbReference type="InterPro" id="IPR039697">
    <property type="entry name" value="Alcohol_dehydrogenase_Fe"/>
</dbReference>
<evidence type="ECO:0000256" key="3">
    <source>
        <dbReference type="ARBA" id="ARBA00023027"/>
    </source>
</evidence>
<dbReference type="SUPFAM" id="SSF56796">
    <property type="entry name" value="Dehydroquinate synthase-like"/>
    <property type="match status" value="1"/>
</dbReference>
<reference evidence="6" key="1">
    <citation type="submission" date="2021-04" db="EMBL/GenBank/DDBJ databases">
        <title>Sinoanaerobacter chloroacetimidivorans sp. nov., an obligate anaerobic bacterium isolated from anaerobic sludge.</title>
        <authorList>
            <person name="Bao Y."/>
        </authorList>
    </citation>
    <scope>NUCLEOTIDE SEQUENCE</scope>
    <source>
        <strain evidence="6">BAD-6</strain>
    </source>
</reference>